<dbReference type="STRING" id="144512.A0A0V0TI09"/>
<dbReference type="PRINTS" id="PR00843">
    <property type="entry name" value="GLHYDRLASE30"/>
</dbReference>
<keyword evidence="8 12" id="KW-0746">Sphingolipid metabolism</keyword>
<evidence type="ECO:0000256" key="5">
    <source>
        <dbReference type="ARBA" id="ARBA00012658"/>
    </source>
</evidence>
<comment type="catalytic activity">
    <reaction evidence="11">
        <text>an N-acyl-1-beta-D-glucosyl-15-methylhexadecasphing-4-enine + H2O = an N-acyl-15-methylhexadecasphing-4-enine + D-glucose</text>
        <dbReference type="Rhea" id="RHEA:34755"/>
        <dbReference type="ChEBI" id="CHEBI:4167"/>
        <dbReference type="ChEBI" id="CHEBI:15377"/>
        <dbReference type="ChEBI" id="CHEBI:70815"/>
        <dbReference type="ChEBI" id="CHEBI:70846"/>
    </reaction>
    <physiologicalReaction direction="left-to-right" evidence="11">
        <dbReference type="Rhea" id="RHEA:34756"/>
    </physiologicalReaction>
</comment>
<dbReference type="PANTHER" id="PTHR11069:SF23">
    <property type="entry name" value="LYSOSOMAL ACID GLUCOSYLCERAMIDASE"/>
    <property type="match status" value="1"/>
</dbReference>
<dbReference type="OrthoDB" id="2160638at2759"/>
<feature type="domain" description="Glycosyl hydrolase family 30 TIM-barrel" evidence="13">
    <location>
        <begin position="124"/>
        <end position="489"/>
    </location>
</feature>
<dbReference type="GO" id="GO:0005774">
    <property type="term" value="C:vacuolar membrane"/>
    <property type="evidence" value="ECO:0007669"/>
    <property type="project" value="UniProtKB-ARBA"/>
</dbReference>
<dbReference type="GO" id="GO:0008202">
    <property type="term" value="P:steroid metabolic process"/>
    <property type="evidence" value="ECO:0007669"/>
    <property type="project" value="UniProtKB-ARBA"/>
</dbReference>
<dbReference type="GO" id="GO:0007040">
    <property type="term" value="P:lysosome organization"/>
    <property type="evidence" value="ECO:0007669"/>
    <property type="project" value="UniProtKB-ARBA"/>
</dbReference>
<protein>
    <recommendedName>
        <fullName evidence="5 12">Glucosylceramidase</fullName>
        <ecNumber evidence="5 12">3.2.1.45</ecNumber>
    </recommendedName>
</protein>
<dbReference type="GO" id="GO:0051246">
    <property type="term" value="P:regulation of protein metabolic process"/>
    <property type="evidence" value="ECO:0007669"/>
    <property type="project" value="UniProtKB-ARBA"/>
</dbReference>
<comment type="catalytic activity">
    <reaction evidence="1">
        <text>a beta-D-glucosyl-(1&lt;-&gt;1')-N-acylsphing-4-enine + H2O = an N-acylsphing-4-enine + D-glucose</text>
        <dbReference type="Rhea" id="RHEA:13269"/>
        <dbReference type="ChEBI" id="CHEBI:4167"/>
        <dbReference type="ChEBI" id="CHEBI:15377"/>
        <dbReference type="ChEBI" id="CHEBI:22801"/>
        <dbReference type="ChEBI" id="CHEBI:52639"/>
        <dbReference type="EC" id="3.2.1.45"/>
    </reaction>
    <physiologicalReaction direction="left-to-right" evidence="1">
        <dbReference type="Rhea" id="RHEA:13270"/>
    </physiologicalReaction>
</comment>
<accession>A0A0V0TI09</accession>
<evidence type="ECO:0000256" key="6">
    <source>
        <dbReference type="ARBA" id="ARBA00022729"/>
    </source>
</evidence>
<name>A0A0V0TI09_9BILA</name>
<dbReference type="GO" id="GO:0005764">
    <property type="term" value="C:lysosome"/>
    <property type="evidence" value="ECO:0007669"/>
    <property type="project" value="UniProtKB-ARBA"/>
</dbReference>
<evidence type="ECO:0000313" key="16">
    <source>
        <dbReference type="Proteomes" id="UP000055048"/>
    </source>
</evidence>
<evidence type="ECO:0000256" key="10">
    <source>
        <dbReference type="ARBA" id="ARBA00050474"/>
    </source>
</evidence>
<dbReference type="InterPro" id="IPR017853">
    <property type="entry name" value="GH"/>
</dbReference>
<evidence type="ECO:0000256" key="7">
    <source>
        <dbReference type="ARBA" id="ARBA00022801"/>
    </source>
</evidence>
<evidence type="ECO:0000256" key="4">
    <source>
        <dbReference type="ARBA" id="ARBA00005382"/>
    </source>
</evidence>
<dbReference type="PANTHER" id="PTHR11069">
    <property type="entry name" value="GLUCOSYLCERAMIDASE"/>
    <property type="match status" value="1"/>
</dbReference>
<dbReference type="GO" id="GO:0010605">
    <property type="term" value="P:negative regulation of macromolecule metabolic process"/>
    <property type="evidence" value="ECO:0007669"/>
    <property type="project" value="UniProtKB-ARBA"/>
</dbReference>
<dbReference type="InterPro" id="IPR001139">
    <property type="entry name" value="Glyco_hydro_30"/>
</dbReference>
<evidence type="ECO:0000256" key="8">
    <source>
        <dbReference type="ARBA" id="ARBA00022919"/>
    </source>
</evidence>
<comment type="caution">
    <text evidence="15">The sequence shown here is derived from an EMBL/GenBank/DDBJ whole genome shotgun (WGS) entry which is preliminary data.</text>
</comment>
<dbReference type="GO" id="GO:0006680">
    <property type="term" value="P:glucosylceramide catabolic process"/>
    <property type="evidence" value="ECO:0007669"/>
    <property type="project" value="UniProtKB-ARBA"/>
</dbReference>
<keyword evidence="16" id="KW-1185">Reference proteome</keyword>
<evidence type="ECO:0000313" key="15">
    <source>
        <dbReference type="EMBL" id="KRX38655.1"/>
    </source>
</evidence>
<dbReference type="Gene3D" id="3.20.20.80">
    <property type="entry name" value="Glycosidases"/>
    <property type="match status" value="1"/>
</dbReference>
<evidence type="ECO:0000256" key="12">
    <source>
        <dbReference type="RuleBase" id="RU361188"/>
    </source>
</evidence>
<dbReference type="InterPro" id="IPR033453">
    <property type="entry name" value="Glyco_hydro_30_TIM-barrel"/>
</dbReference>
<feature type="domain" description="Glycosyl hydrolase family 30 beta sandwich" evidence="14">
    <location>
        <begin position="506"/>
        <end position="560"/>
    </location>
</feature>
<evidence type="ECO:0000256" key="2">
    <source>
        <dbReference type="ARBA" id="ARBA00004760"/>
    </source>
</evidence>
<dbReference type="FunFam" id="3.20.20.80:FF:000030">
    <property type="entry name" value="Lysosomal acid glucosylceramidase"/>
    <property type="match status" value="1"/>
</dbReference>
<evidence type="ECO:0000256" key="1">
    <source>
        <dbReference type="ARBA" id="ARBA00001013"/>
    </source>
</evidence>
<keyword evidence="9 12" id="KW-0443">Lipid metabolism</keyword>
<evidence type="ECO:0000256" key="11">
    <source>
        <dbReference type="ARBA" id="ARBA00051345"/>
    </source>
</evidence>
<reference evidence="15 16" key="1">
    <citation type="submission" date="2015-01" db="EMBL/GenBank/DDBJ databases">
        <title>Evolution of Trichinella species and genotypes.</title>
        <authorList>
            <person name="Korhonen P.K."/>
            <person name="Edoardo P."/>
            <person name="Giuseppe L.R."/>
            <person name="Gasser R.B."/>
        </authorList>
    </citation>
    <scope>NUCLEOTIDE SEQUENCE [LARGE SCALE GENOMIC DNA]</scope>
    <source>
        <strain evidence="15">ISS417</strain>
    </source>
</reference>
<dbReference type="AlphaFoldDB" id="A0A0V0TI09"/>
<dbReference type="EMBL" id="JYDJ01000259">
    <property type="protein sequence ID" value="KRX38655.1"/>
    <property type="molecule type" value="Genomic_DNA"/>
</dbReference>
<dbReference type="Proteomes" id="UP000055048">
    <property type="component" value="Unassembled WGS sequence"/>
</dbReference>
<keyword evidence="12" id="KW-0326">Glycosidase</keyword>
<dbReference type="GO" id="GO:0016758">
    <property type="term" value="F:hexosyltransferase activity"/>
    <property type="evidence" value="ECO:0007669"/>
    <property type="project" value="UniProtKB-ARBA"/>
</dbReference>
<sequence length="572" mass="65582">MKHSYDNFMSKDVYAQFQMEWNQLTHFVLLKFLTIFFIANNVTSEFECRKKDFGHGSPVCICDESYCDKVKPIPEITSDQVIIYLSSKSGDRLEQSVAHFSNDIKTKLDDLLITIDLNLSKQSIIGFGGAFTDSTGMNIAQLSEKVQNDLMDSYFSRDGNLIINARVIKPLSCFAGIEYNIGRVPIASCDFSSRVYSYDDVDSDFQLQNFTLTEEDFHYKIPFIKIAQTKTSNKLKLFGSPWSAPAWMKTNKKMAGKGTIIGKPGNKYYETWAKYFVRFLEEYKKHDIDFWALTMQNEPTTGFIANYPFQTTGFTPAMQRDFLKINLGPTLRQSAFNNTKIMILDDSRLLLPFWADVILRDPDAQQYVSYIAVHWYSDRYTPACKLNITHARFPDFPLIGTEACNGFAFWQTRGPILGSWYRAQQYAHSIIEDLNNYFTGWVDWNLALDMEGGPNWANNTVDSPVIVDKENNAFYKQPMFYILGHFSKFFTPDSVVLHTEVQKRYAMETGVEATAALRPDGIVTLVLHNSMMKSVPVKIVQKKDTRSLCLDLPPHSIQTVLWLRAEEIINNV</sequence>
<gene>
    <name evidence="15" type="primary">GBA</name>
    <name evidence="15" type="ORF">T05_8036</name>
</gene>
<comment type="catalytic activity">
    <reaction evidence="10">
        <text>a beta-D-glucosylceramide + H2O = an N-acyl-sphingoid base + D-glucose</text>
        <dbReference type="Rhea" id="RHEA:81447"/>
        <dbReference type="ChEBI" id="CHEBI:4167"/>
        <dbReference type="ChEBI" id="CHEBI:15377"/>
        <dbReference type="ChEBI" id="CHEBI:83264"/>
        <dbReference type="ChEBI" id="CHEBI:83273"/>
    </reaction>
    <physiologicalReaction direction="left-to-right" evidence="10">
        <dbReference type="Rhea" id="RHEA:81448"/>
    </physiologicalReaction>
</comment>
<proteinExistence type="inferred from homology"/>
<dbReference type="GO" id="GO:0016241">
    <property type="term" value="P:regulation of macroautophagy"/>
    <property type="evidence" value="ECO:0007669"/>
    <property type="project" value="UniProtKB-ARBA"/>
</dbReference>
<dbReference type="GO" id="GO:0006066">
    <property type="term" value="P:alcohol metabolic process"/>
    <property type="evidence" value="ECO:0007669"/>
    <property type="project" value="UniProtKB-ARBA"/>
</dbReference>
<organism evidence="15 16">
    <name type="scientific">Trichinella murrelli</name>
    <dbReference type="NCBI Taxonomy" id="144512"/>
    <lineage>
        <taxon>Eukaryota</taxon>
        <taxon>Metazoa</taxon>
        <taxon>Ecdysozoa</taxon>
        <taxon>Nematoda</taxon>
        <taxon>Enoplea</taxon>
        <taxon>Dorylaimia</taxon>
        <taxon>Trichinellida</taxon>
        <taxon>Trichinellidae</taxon>
        <taxon>Trichinella</taxon>
    </lineage>
</organism>
<evidence type="ECO:0000256" key="3">
    <source>
        <dbReference type="ARBA" id="ARBA00004991"/>
    </source>
</evidence>
<keyword evidence="7 12" id="KW-0378">Hydrolase</keyword>
<evidence type="ECO:0000259" key="14">
    <source>
        <dbReference type="Pfam" id="PF17189"/>
    </source>
</evidence>
<comment type="similarity">
    <text evidence="4 12">Belongs to the glycosyl hydrolase 30 family.</text>
</comment>
<dbReference type="InterPro" id="IPR033452">
    <property type="entry name" value="GH30_C"/>
</dbReference>
<dbReference type="GO" id="GO:0032006">
    <property type="term" value="P:regulation of TOR signaling"/>
    <property type="evidence" value="ECO:0007669"/>
    <property type="project" value="UniProtKB-ARBA"/>
</dbReference>
<comment type="pathway">
    <text evidence="2">Lipid metabolism; sphingolipid metabolism.</text>
</comment>
<dbReference type="GO" id="GO:0005102">
    <property type="term" value="F:signaling receptor binding"/>
    <property type="evidence" value="ECO:0007669"/>
    <property type="project" value="UniProtKB-ARBA"/>
</dbReference>
<dbReference type="GO" id="GO:0030163">
    <property type="term" value="P:protein catabolic process"/>
    <property type="evidence" value="ECO:0007669"/>
    <property type="project" value="UniProtKB-ARBA"/>
</dbReference>
<dbReference type="GO" id="GO:0006914">
    <property type="term" value="P:autophagy"/>
    <property type="evidence" value="ECO:0007669"/>
    <property type="project" value="UniProtKB-ARBA"/>
</dbReference>
<evidence type="ECO:0000256" key="9">
    <source>
        <dbReference type="ARBA" id="ARBA00023098"/>
    </source>
</evidence>
<evidence type="ECO:0000259" key="13">
    <source>
        <dbReference type="Pfam" id="PF02055"/>
    </source>
</evidence>
<dbReference type="Pfam" id="PF02055">
    <property type="entry name" value="Glyco_hydro_30"/>
    <property type="match status" value="1"/>
</dbReference>
<dbReference type="SUPFAM" id="SSF51445">
    <property type="entry name" value="(Trans)glycosidases"/>
    <property type="match status" value="1"/>
</dbReference>
<dbReference type="SUPFAM" id="SSF51011">
    <property type="entry name" value="Glycosyl hydrolase domain"/>
    <property type="match status" value="1"/>
</dbReference>
<dbReference type="Pfam" id="PF17189">
    <property type="entry name" value="Glyco_hydro_30C"/>
    <property type="match status" value="1"/>
</dbReference>
<comment type="pathway">
    <text evidence="3">Sphingolipid metabolism.</text>
</comment>
<dbReference type="GO" id="GO:0042391">
    <property type="term" value="P:regulation of membrane potential"/>
    <property type="evidence" value="ECO:0007669"/>
    <property type="project" value="UniProtKB-ARBA"/>
</dbReference>
<keyword evidence="6" id="KW-0732">Signal</keyword>
<dbReference type="EC" id="3.2.1.45" evidence="5 12"/>
<dbReference type="GO" id="GO:0004348">
    <property type="term" value="F:glucosylceramidase activity"/>
    <property type="evidence" value="ECO:0007669"/>
    <property type="project" value="UniProtKB-EC"/>
</dbReference>